<organism evidence="2 3">
    <name type="scientific">Thauera sinica</name>
    <dbReference type="NCBI Taxonomy" id="2665146"/>
    <lineage>
        <taxon>Bacteria</taxon>
        <taxon>Pseudomonadati</taxon>
        <taxon>Pseudomonadota</taxon>
        <taxon>Betaproteobacteria</taxon>
        <taxon>Rhodocyclales</taxon>
        <taxon>Zoogloeaceae</taxon>
        <taxon>Thauera</taxon>
    </lineage>
</organism>
<protein>
    <submittedName>
        <fullName evidence="2">Uncharacterized protein</fullName>
    </submittedName>
</protein>
<feature type="region of interest" description="Disordered" evidence="1">
    <location>
        <begin position="1"/>
        <end position="57"/>
    </location>
</feature>
<evidence type="ECO:0000256" key="1">
    <source>
        <dbReference type="SAM" id="MobiDB-lite"/>
    </source>
</evidence>
<comment type="caution">
    <text evidence="2">The sequence shown here is derived from an EMBL/GenBank/DDBJ whole genome shotgun (WGS) entry which is preliminary data.</text>
</comment>
<accession>A0ABW1AKV8</accession>
<keyword evidence="3" id="KW-1185">Reference proteome</keyword>
<dbReference type="EMBL" id="JBHSOG010000002">
    <property type="protein sequence ID" value="MFC5767815.1"/>
    <property type="molecule type" value="Genomic_DNA"/>
</dbReference>
<dbReference type="RefSeq" id="WP_157748488.1">
    <property type="nucleotide sequence ID" value="NZ_JBHSOG010000002.1"/>
</dbReference>
<name>A0ABW1AKV8_9RHOO</name>
<sequence>MAITIEEMQAEVTPEREAPAQPSPSGASDGAREAELMERIAREQRVRDERMQRVAAD</sequence>
<dbReference type="Proteomes" id="UP001595974">
    <property type="component" value="Unassembled WGS sequence"/>
</dbReference>
<evidence type="ECO:0000313" key="2">
    <source>
        <dbReference type="EMBL" id="MFC5767815.1"/>
    </source>
</evidence>
<feature type="compositionally biased region" description="Basic and acidic residues" evidence="1">
    <location>
        <begin position="30"/>
        <end position="57"/>
    </location>
</feature>
<gene>
    <name evidence="2" type="ORF">ACFPTN_00355</name>
</gene>
<proteinExistence type="predicted"/>
<evidence type="ECO:0000313" key="3">
    <source>
        <dbReference type="Proteomes" id="UP001595974"/>
    </source>
</evidence>
<reference evidence="3" key="1">
    <citation type="journal article" date="2019" name="Int. J. Syst. Evol. Microbiol.">
        <title>The Global Catalogue of Microorganisms (GCM) 10K type strain sequencing project: providing services to taxonomists for standard genome sequencing and annotation.</title>
        <authorList>
            <consortium name="The Broad Institute Genomics Platform"/>
            <consortium name="The Broad Institute Genome Sequencing Center for Infectious Disease"/>
            <person name="Wu L."/>
            <person name="Ma J."/>
        </authorList>
    </citation>
    <scope>NUCLEOTIDE SEQUENCE [LARGE SCALE GENOMIC DNA]</scope>
    <source>
        <strain evidence="3">SHR3</strain>
    </source>
</reference>